<reference evidence="3 4" key="1">
    <citation type="submission" date="2015-11" db="EMBL/GenBank/DDBJ databases">
        <title>Ensifer anhuiense sp. nov., an effective nitrogen fixation bacterium with Glycine soja.</title>
        <authorList>
            <person name="Yan H."/>
            <person name="Chen W."/>
        </authorList>
    </citation>
    <scope>NUCLEOTIDE SEQUENCE [LARGE SCALE GENOMIC DNA]</scope>
    <source>
        <strain evidence="3 4">LMG 7837</strain>
    </source>
</reference>
<evidence type="ECO:0000313" key="3">
    <source>
        <dbReference type="EMBL" id="OAP47317.1"/>
    </source>
</evidence>
<keyword evidence="2" id="KW-0472">Membrane</keyword>
<sequence length="85" mass="9251">MIIELWILCAIVTAVIATVRGGHSLRWLLIGCILGPIGVLAAVLMPSLKSKEPEVAARRQSEVDEMTKPLRESDTKTISAKPNDQ</sequence>
<gene>
    <name evidence="3" type="ORF">ATB98_21980</name>
</gene>
<keyword evidence="2" id="KW-1133">Transmembrane helix</keyword>
<dbReference type="RefSeq" id="WP_066871551.1">
    <property type="nucleotide sequence ID" value="NZ_LNQB01000065.1"/>
</dbReference>
<feature type="region of interest" description="Disordered" evidence="1">
    <location>
        <begin position="55"/>
        <end position="85"/>
    </location>
</feature>
<evidence type="ECO:0000256" key="1">
    <source>
        <dbReference type="SAM" id="MobiDB-lite"/>
    </source>
</evidence>
<name>A0A178YIP1_SINSA</name>
<comment type="caution">
    <text evidence="3">The sequence shown here is derived from an EMBL/GenBank/DDBJ whole genome shotgun (WGS) entry which is preliminary data.</text>
</comment>
<keyword evidence="4" id="KW-1185">Reference proteome</keyword>
<feature type="transmembrane region" description="Helical" evidence="2">
    <location>
        <begin position="27"/>
        <end position="48"/>
    </location>
</feature>
<keyword evidence="2" id="KW-0812">Transmembrane</keyword>
<dbReference type="OrthoDB" id="8283436at2"/>
<proteinExistence type="predicted"/>
<feature type="compositionally biased region" description="Polar residues" evidence="1">
    <location>
        <begin position="76"/>
        <end position="85"/>
    </location>
</feature>
<organism evidence="3 4">
    <name type="scientific">Sinorhizobium saheli</name>
    <dbReference type="NCBI Taxonomy" id="36856"/>
    <lineage>
        <taxon>Bacteria</taxon>
        <taxon>Pseudomonadati</taxon>
        <taxon>Pseudomonadota</taxon>
        <taxon>Alphaproteobacteria</taxon>
        <taxon>Hyphomicrobiales</taxon>
        <taxon>Rhizobiaceae</taxon>
        <taxon>Sinorhizobium/Ensifer group</taxon>
        <taxon>Sinorhizobium</taxon>
    </lineage>
</organism>
<protein>
    <submittedName>
        <fullName evidence="3">Uncharacterized protein</fullName>
    </submittedName>
</protein>
<accession>A0A178YIP1</accession>
<dbReference type="AlphaFoldDB" id="A0A178YIP1"/>
<evidence type="ECO:0000313" key="4">
    <source>
        <dbReference type="Proteomes" id="UP000078507"/>
    </source>
</evidence>
<evidence type="ECO:0000256" key="2">
    <source>
        <dbReference type="SAM" id="Phobius"/>
    </source>
</evidence>
<dbReference type="Proteomes" id="UP000078507">
    <property type="component" value="Unassembled WGS sequence"/>
</dbReference>
<dbReference type="EMBL" id="LNQB01000065">
    <property type="protein sequence ID" value="OAP47317.1"/>
    <property type="molecule type" value="Genomic_DNA"/>
</dbReference>
<feature type="compositionally biased region" description="Basic and acidic residues" evidence="1">
    <location>
        <begin position="55"/>
        <end position="75"/>
    </location>
</feature>